<accession>Q9RVL7</accession>
<evidence type="ECO:0000313" key="3">
    <source>
        <dbReference type="Proteomes" id="UP000002524"/>
    </source>
</evidence>
<reference evidence="2 3" key="1">
    <citation type="journal article" date="1999" name="Science">
        <title>Genome sequence of the radioresistant bacterium Deinococcus radiodurans R1.</title>
        <authorList>
            <person name="White O."/>
            <person name="Eisen J.A."/>
            <person name="Heidelberg J.F."/>
            <person name="Hickey E.K."/>
            <person name="Peterson J.D."/>
            <person name="Dodson R.J."/>
            <person name="Haft D.H."/>
            <person name="Gwinn M.L."/>
            <person name="Nelson W.C."/>
            <person name="Richardson D.L."/>
            <person name="Moffat K.S."/>
            <person name="Qin H."/>
            <person name="Jiang L."/>
            <person name="Pamphile W."/>
            <person name="Crosby M."/>
            <person name="Shen M."/>
            <person name="Vamathevan J.J."/>
            <person name="Lam P."/>
            <person name="McDonald L."/>
            <person name="Utterback T."/>
            <person name="Zalewski C."/>
            <person name="Makarova K.S."/>
            <person name="Aravind L."/>
            <person name="Daly M.J."/>
            <person name="Minton K.W."/>
            <person name="Fleischmann R.D."/>
            <person name="Ketchum K.A."/>
            <person name="Nelson K.E."/>
            <person name="Salzberg S."/>
            <person name="Smith H.O."/>
            <person name="Venter J.C."/>
            <person name="Fraser C.M."/>
        </authorList>
    </citation>
    <scope>NUCLEOTIDE SEQUENCE [LARGE SCALE GENOMIC DNA]</scope>
    <source>
        <strain evidence="3">ATCC 13939 / DSM 20539 / JCM 16871 / LMG 4051 / NBRC 15346 / NCIMB 9279 / R1 / VKM B-1422</strain>
    </source>
</reference>
<evidence type="ECO:0000256" key="1">
    <source>
        <dbReference type="SAM" id="MobiDB-lite"/>
    </source>
</evidence>
<organism evidence="2 3">
    <name type="scientific">Deinococcus radiodurans (strain ATCC 13939 / DSM 20539 / JCM 16871 / CCUG 27074 / LMG 4051 / NBRC 15346 / NCIMB 9279 / VKM B-1422 / R1)</name>
    <dbReference type="NCBI Taxonomy" id="243230"/>
    <lineage>
        <taxon>Bacteria</taxon>
        <taxon>Thermotogati</taxon>
        <taxon>Deinococcota</taxon>
        <taxon>Deinococci</taxon>
        <taxon>Deinococcales</taxon>
        <taxon>Deinococcaceae</taxon>
        <taxon>Deinococcus</taxon>
    </lineage>
</organism>
<dbReference type="AlphaFoldDB" id="Q9RVL7"/>
<dbReference type="PaxDb" id="243230-DR_1010"/>
<proteinExistence type="predicted"/>
<name>Q9RVL7_DEIRA</name>
<feature type="compositionally biased region" description="Low complexity" evidence="1">
    <location>
        <begin position="167"/>
        <end position="194"/>
    </location>
</feature>
<sequence length="210" mass="22302">MTASLTFSVSAALGVTLTGRLCVAAHQGQGAAAQAEAVIGGRGGGRSHRDRGQHRHFHRGPFLLVAPEAGYGQNRPTRRARWRAGVVRCRSCSRSSPSGSADFNPVGNAADLHRHGPFLAVTEGQRVQAEGQRGSWLGRGGRGRGRRRGGRRACRGQRAGRRRERGVAGAQWAAQGEGEQQRAGGQGRAQGAQRHGVLLGVISEKRVKAR</sequence>
<keyword evidence="3" id="KW-1185">Reference proteome</keyword>
<dbReference type="PIR" id="B75450">
    <property type="entry name" value="B75450"/>
</dbReference>
<dbReference type="InParanoid" id="Q9RVL7"/>
<dbReference type="Proteomes" id="UP000002524">
    <property type="component" value="Chromosome 1"/>
</dbReference>
<dbReference type="EMBL" id="AE000513">
    <property type="protein sequence ID" value="AAF10586.1"/>
    <property type="molecule type" value="Genomic_DNA"/>
</dbReference>
<protein>
    <submittedName>
        <fullName evidence="2">Uncharacterized protein</fullName>
    </submittedName>
</protein>
<dbReference type="STRING" id="243230.DR_1010"/>
<gene>
    <name evidence="2" type="ordered locus">DR_1010</name>
</gene>
<dbReference type="EnsemblBacteria" id="AAF10586">
    <property type="protein sequence ID" value="AAF10586"/>
    <property type="gene ID" value="DR_1010"/>
</dbReference>
<feature type="region of interest" description="Disordered" evidence="1">
    <location>
        <begin position="131"/>
        <end position="197"/>
    </location>
</feature>
<dbReference type="KEGG" id="dra:DR_1010"/>
<feature type="compositionally biased region" description="Basic residues" evidence="1">
    <location>
        <begin position="141"/>
        <end position="164"/>
    </location>
</feature>
<dbReference type="HOGENOM" id="CLU_1308427_0_0_0"/>
<evidence type="ECO:0000313" key="2">
    <source>
        <dbReference type="EMBL" id="AAF10586.1"/>
    </source>
</evidence>